<dbReference type="RefSeq" id="WP_145420509.1">
    <property type="nucleotide sequence ID" value="NZ_CP036526.1"/>
</dbReference>
<feature type="domain" description="SGNH hydrolase-type esterase" evidence="2">
    <location>
        <begin position="200"/>
        <end position="376"/>
    </location>
</feature>
<evidence type="ECO:0000313" key="5">
    <source>
        <dbReference type="Proteomes" id="UP000319817"/>
    </source>
</evidence>
<name>A0A517NZU0_9BACT</name>
<feature type="chain" id="PRO_5021875703" description="SGNH hydrolase-type esterase domain-containing protein" evidence="1">
    <location>
        <begin position="22"/>
        <end position="381"/>
    </location>
</feature>
<evidence type="ECO:0000256" key="1">
    <source>
        <dbReference type="SAM" id="SignalP"/>
    </source>
</evidence>
<dbReference type="Gene3D" id="3.40.50.1110">
    <property type="entry name" value="SGNH hydrolase"/>
    <property type="match status" value="1"/>
</dbReference>
<reference evidence="4 5" key="1">
    <citation type="submission" date="2019-02" db="EMBL/GenBank/DDBJ databases">
        <title>Deep-cultivation of Planctomycetes and their phenomic and genomic characterization uncovers novel biology.</title>
        <authorList>
            <person name="Wiegand S."/>
            <person name="Jogler M."/>
            <person name="Boedeker C."/>
            <person name="Pinto D."/>
            <person name="Vollmers J."/>
            <person name="Rivas-Marin E."/>
            <person name="Kohn T."/>
            <person name="Peeters S.H."/>
            <person name="Heuer A."/>
            <person name="Rast P."/>
            <person name="Oberbeckmann S."/>
            <person name="Bunk B."/>
            <person name="Jeske O."/>
            <person name="Meyerdierks A."/>
            <person name="Storesund J.E."/>
            <person name="Kallscheuer N."/>
            <person name="Luecker S."/>
            <person name="Lage O.M."/>
            <person name="Pohl T."/>
            <person name="Merkel B.J."/>
            <person name="Hornburger P."/>
            <person name="Mueller R.-W."/>
            <person name="Bruemmer F."/>
            <person name="Labrenz M."/>
            <person name="Spormann A.M."/>
            <person name="Op den Camp H."/>
            <person name="Overmann J."/>
            <person name="Amann R."/>
            <person name="Jetten M.S.M."/>
            <person name="Mascher T."/>
            <person name="Medema M.H."/>
            <person name="Devos D.P."/>
            <person name="Kaster A.-K."/>
            <person name="Ovreas L."/>
            <person name="Rohde M."/>
            <person name="Galperin M.Y."/>
            <person name="Jogler C."/>
        </authorList>
    </citation>
    <scope>NUCLEOTIDE SEQUENCE [LARGE SCALE GENOMIC DNA]</scope>
    <source>
        <strain evidence="4 5">K23_9</strain>
    </source>
</reference>
<dbReference type="PANTHER" id="PTHR30383:SF29">
    <property type="entry name" value="SGNH HYDROLASE-TYPE ESTERASE DOMAIN-CONTAINING PROTEIN"/>
    <property type="match status" value="1"/>
</dbReference>
<dbReference type="InterPro" id="IPR051532">
    <property type="entry name" value="Ester_Hydrolysis_Enzymes"/>
</dbReference>
<dbReference type="OrthoDB" id="5624617at2"/>
<proteinExistence type="predicted"/>
<organism evidence="4 5">
    <name type="scientific">Stieleria marina</name>
    <dbReference type="NCBI Taxonomy" id="1930275"/>
    <lineage>
        <taxon>Bacteria</taxon>
        <taxon>Pseudomonadati</taxon>
        <taxon>Planctomycetota</taxon>
        <taxon>Planctomycetia</taxon>
        <taxon>Pirellulales</taxon>
        <taxon>Pirellulaceae</taxon>
        <taxon>Stieleria</taxon>
    </lineage>
</organism>
<feature type="signal peptide" evidence="1">
    <location>
        <begin position="1"/>
        <end position="21"/>
    </location>
</feature>
<dbReference type="EMBL" id="CP036526">
    <property type="protein sequence ID" value="QDT12640.1"/>
    <property type="molecule type" value="Genomic_DNA"/>
</dbReference>
<evidence type="ECO:0000313" key="4">
    <source>
        <dbReference type="EMBL" id="QDT12640.1"/>
    </source>
</evidence>
<feature type="domain" description="SGNH hydrolase-type esterase N-terminal" evidence="3">
    <location>
        <begin position="47"/>
        <end position="191"/>
    </location>
</feature>
<dbReference type="Proteomes" id="UP000319817">
    <property type="component" value="Chromosome"/>
</dbReference>
<protein>
    <recommendedName>
        <fullName evidence="6">SGNH hydrolase-type esterase domain-containing protein</fullName>
    </recommendedName>
</protein>
<dbReference type="Pfam" id="PF14607">
    <property type="entry name" value="GxDLY"/>
    <property type="match status" value="1"/>
</dbReference>
<dbReference type="InterPro" id="IPR032740">
    <property type="entry name" value="GxDLY"/>
</dbReference>
<dbReference type="AlphaFoldDB" id="A0A517NZU0"/>
<dbReference type="Gene3D" id="2.60.120.260">
    <property type="entry name" value="Galactose-binding domain-like"/>
    <property type="match status" value="1"/>
</dbReference>
<dbReference type="PANTHER" id="PTHR30383">
    <property type="entry name" value="THIOESTERASE 1/PROTEASE 1/LYSOPHOSPHOLIPASE L1"/>
    <property type="match status" value="1"/>
</dbReference>
<dbReference type="CDD" id="cd01844">
    <property type="entry name" value="SGNH_hydrolase_like_6"/>
    <property type="match status" value="1"/>
</dbReference>
<keyword evidence="1" id="KW-0732">Signal</keyword>
<dbReference type="GO" id="GO:0016788">
    <property type="term" value="F:hydrolase activity, acting on ester bonds"/>
    <property type="evidence" value="ECO:0007669"/>
    <property type="project" value="UniProtKB-ARBA"/>
</dbReference>
<evidence type="ECO:0000259" key="3">
    <source>
        <dbReference type="Pfam" id="PF14607"/>
    </source>
</evidence>
<dbReference type="InterPro" id="IPR036514">
    <property type="entry name" value="SGNH_hydro_sf"/>
</dbReference>
<evidence type="ECO:0008006" key="6">
    <source>
        <dbReference type="Google" id="ProtNLM"/>
    </source>
</evidence>
<dbReference type="InterPro" id="IPR013830">
    <property type="entry name" value="SGNH_hydro"/>
</dbReference>
<keyword evidence="5" id="KW-1185">Reference proteome</keyword>
<evidence type="ECO:0000259" key="2">
    <source>
        <dbReference type="Pfam" id="PF14606"/>
    </source>
</evidence>
<gene>
    <name evidence="4" type="ORF">K239x_46510</name>
</gene>
<accession>A0A517NZU0</accession>
<sequence precursor="true">MKNLLVVSLTLCCLLSAPTFAQDKLKSEIGKLDPEMAANKKASDGLDWHDVTTWDVEGRILPSQERQRWFDRLPSSAQKSVTKSVWGLSRDSAGMMVRFKTDATAIHIHYKLLKKNLAMSHMPATGVSGVDLYARDADGKWRWVQVARPTSQEVKSQLVSGLAPGFREFAAYLPLYNGVDSMSIGVAPDCKFETLAPRSKPIVFYGTSITHGACASRPGMVHTAILGRRFDQPVVNLGFSGNGKMDAAVGDYLTQIDAAVFVIDCLPNMNAKMVSQKCVPLVKQIRAAKPDTPIILVEDRRNTNSWIMPARDKHHTANHQALETAYEQLNSLSIKNLYYISGDKLYGTDGEGATDGSHANDLGFMRQADVFEPVLRKAMQK</sequence>
<dbReference type="SUPFAM" id="SSF52266">
    <property type="entry name" value="SGNH hydrolase"/>
    <property type="match status" value="1"/>
</dbReference>
<dbReference type="Pfam" id="PF14606">
    <property type="entry name" value="Lipase_GDSL_3"/>
    <property type="match status" value="1"/>
</dbReference>